<feature type="region of interest" description="Disordered" evidence="1">
    <location>
        <begin position="31"/>
        <end position="57"/>
    </location>
</feature>
<feature type="non-terminal residue" evidence="2">
    <location>
        <position position="138"/>
    </location>
</feature>
<accession>A0ABN8T3P5</accession>
<sequence length="138" mass="15577">NTCTEVNNLLISPTTVDPTTVEPLTLLQDNEATSIVSETDTKPPNTVASNRSPPREVSLAASVDLERDLEEYEKEQQINAQYVEEFAMLTSEKDNLLLLHKSLRTQLEAMKRQQGRPLSHCEEFHSLVLSTLSYYTEP</sequence>
<feature type="compositionally biased region" description="Polar residues" evidence="1">
    <location>
        <begin position="31"/>
        <end position="52"/>
    </location>
</feature>
<proteinExistence type="predicted"/>
<reference evidence="2 3" key="1">
    <citation type="submission" date="2022-05" db="EMBL/GenBank/DDBJ databases">
        <authorList>
            <consortium name="Genoscope - CEA"/>
            <person name="William W."/>
        </authorList>
    </citation>
    <scope>NUCLEOTIDE SEQUENCE [LARGE SCALE GENOMIC DNA]</scope>
</reference>
<dbReference type="EMBL" id="CALNXI010006129">
    <property type="protein sequence ID" value="CAH3198907.1"/>
    <property type="molecule type" value="Genomic_DNA"/>
</dbReference>
<evidence type="ECO:0000256" key="1">
    <source>
        <dbReference type="SAM" id="MobiDB-lite"/>
    </source>
</evidence>
<protein>
    <submittedName>
        <fullName evidence="2">Uncharacterized protein</fullName>
    </submittedName>
</protein>
<evidence type="ECO:0000313" key="2">
    <source>
        <dbReference type="EMBL" id="CAH3198907.1"/>
    </source>
</evidence>
<keyword evidence="3" id="KW-1185">Reference proteome</keyword>
<comment type="caution">
    <text evidence="2">The sequence shown here is derived from an EMBL/GenBank/DDBJ whole genome shotgun (WGS) entry which is preliminary data.</text>
</comment>
<feature type="non-terminal residue" evidence="2">
    <location>
        <position position="1"/>
    </location>
</feature>
<organism evidence="2 3">
    <name type="scientific">Porites evermanni</name>
    <dbReference type="NCBI Taxonomy" id="104178"/>
    <lineage>
        <taxon>Eukaryota</taxon>
        <taxon>Metazoa</taxon>
        <taxon>Cnidaria</taxon>
        <taxon>Anthozoa</taxon>
        <taxon>Hexacorallia</taxon>
        <taxon>Scleractinia</taxon>
        <taxon>Fungiina</taxon>
        <taxon>Poritidae</taxon>
        <taxon>Porites</taxon>
    </lineage>
</organism>
<name>A0ABN8T3P5_9CNID</name>
<dbReference type="Proteomes" id="UP001159427">
    <property type="component" value="Unassembled WGS sequence"/>
</dbReference>
<evidence type="ECO:0000313" key="3">
    <source>
        <dbReference type="Proteomes" id="UP001159427"/>
    </source>
</evidence>
<gene>
    <name evidence="2" type="ORF">PEVE_00037414</name>
</gene>